<evidence type="ECO:0000313" key="3">
    <source>
        <dbReference type="Proteomes" id="UP001177140"/>
    </source>
</evidence>
<dbReference type="InterPro" id="IPR029052">
    <property type="entry name" value="Metallo-depent_PP-like"/>
</dbReference>
<gene>
    <name evidence="2" type="ORF">MKW94_012138</name>
</gene>
<sequence>MSETSICREVPQLLTSFIDTFVDYSFSGFILPQKQPKQTLTPIQTRYTSPERLIAIGDLHGDLEKSKQSFKLAGLIDNSDRWIGGNTTVVQIGDVLDRGDDEIQILYFLEKLKHEALKSGGLIITMNGNHEIMNVDGDFRYVTPASLNEFRVWTSWFNIGNSMKNMCSGMDKKIQDDIYKGVPSVFPGIRKEFHQGFRDRIAALRPNGPISRRFISENPTILVIGDSVFVHGGLLKNHVEYGLERINNEVRDWVNGLKGRLSPDYLRGRDSVVWLRRFSEELARKCDCSGLEHVLATIPGAKRMIMGHTIQQVGINGVCENKAIRIDVGMSKGCSDGLPEVLEINRNSSELRVLTSNPAFLARKYSNAAIKTDGQKEGLLIPQPKQIEVKS</sequence>
<dbReference type="Gene3D" id="3.60.21.10">
    <property type="match status" value="1"/>
</dbReference>
<dbReference type="Pfam" id="PF00149">
    <property type="entry name" value="Metallophos"/>
    <property type="match status" value="1"/>
</dbReference>
<feature type="domain" description="Calcineurin-like phosphoesterase" evidence="1">
    <location>
        <begin position="52"/>
        <end position="309"/>
    </location>
</feature>
<name>A0AA41VWQ7_PAPNU</name>
<protein>
    <recommendedName>
        <fullName evidence="1">Calcineurin-like phosphoesterase domain-containing protein</fullName>
    </recommendedName>
</protein>
<keyword evidence="3" id="KW-1185">Reference proteome</keyword>
<proteinExistence type="predicted"/>
<dbReference type="PANTHER" id="PTHR47680">
    <property type="entry name" value="SHEWANELLA-LIKE PROTEIN PHOSPHATASE 2"/>
    <property type="match status" value="1"/>
</dbReference>
<dbReference type="EMBL" id="JAJJMA010310102">
    <property type="protein sequence ID" value="MCL7048935.1"/>
    <property type="molecule type" value="Genomic_DNA"/>
</dbReference>
<dbReference type="CDD" id="cd07425">
    <property type="entry name" value="MPP_Shelphs"/>
    <property type="match status" value="1"/>
</dbReference>
<organism evidence="2 3">
    <name type="scientific">Papaver nudicaule</name>
    <name type="common">Iceland poppy</name>
    <dbReference type="NCBI Taxonomy" id="74823"/>
    <lineage>
        <taxon>Eukaryota</taxon>
        <taxon>Viridiplantae</taxon>
        <taxon>Streptophyta</taxon>
        <taxon>Embryophyta</taxon>
        <taxon>Tracheophyta</taxon>
        <taxon>Spermatophyta</taxon>
        <taxon>Magnoliopsida</taxon>
        <taxon>Ranunculales</taxon>
        <taxon>Papaveraceae</taxon>
        <taxon>Papaveroideae</taxon>
        <taxon>Papaver</taxon>
    </lineage>
</organism>
<dbReference type="InterPro" id="IPR041787">
    <property type="entry name" value="MPP_Shelphs"/>
</dbReference>
<dbReference type="GO" id="GO:0016787">
    <property type="term" value="F:hydrolase activity"/>
    <property type="evidence" value="ECO:0007669"/>
    <property type="project" value="InterPro"/>
</dbReference>
<evidence type="ECO:0000259" key="1">
    <source>
        <dbReference type="Pfam" id="PF00149"/>
    </source>
</evidence>
<reference evidence="2" key="1">
    <citation type="submission" date="2022-03" db="EMBL/GenBank/DDBJ databases">
        <title>A functionally conserved STORR gene fusion in Papaver species that diverged 16.8 million years ago.</title>
        <authorList>
            <person name="Catania T."/>
        </authorList>
    </citation>
    <scope>NUCLEOTIDE SEQUENCE</scope>
    <source>
        <strain evidence="2">S-191538</strain>
    </source>
</reference>
<dbReference type="AlphaFoldDB" id="A0AA41VWQ7"/>
<dbReference type="InterPro" id="IPR004843">
    <property type="entry name" value="Calcineurin-like_PHP"/>
</dbReference>
<accession>A0AA41VWQ7</accession>
<dbReference type="Proteomes" id="UP001177140">
    <property type="component" value="Unassembled WGS sequence"/>
</dbReference>
<evidence type="ECO:0000313" key="2">
    <source>
        <dbReference type="EMBL" id="MCL7048935.1"/>
    </source>
</evidence>
<dbReference type="SUPFAM" id="SSF56300">
    <property type="entry name" value="Metallo-dependent phosphatases"/>
    <property type="match status" value="1"/>
</dbReference>
<comment type="caution">
    <text evidence="2">The sequence shown here is derived from an EMBL/GenBank/DDBJ whole genome shotgun (WGS) entry which is preliminary data.</text>
</comment>
<dbReference type="PANTHER" id="PTHR47680:SF2">
    <property type="entry name" value="SHEWANELLA-LIKE PROTEIN PHOSPHATASE 2"/>
    <property type="match status" value="1"/>
</dbReference>